<keyword evidence="2" id="KW-1185">Reference proteome</keyword>
<name>A0A1I7ZDK3_9BILA</name>
<reference evidence="3" key="1">
    <citation type="submission" date="2016-11" db="UniProtKB">
        <authorList>
            <consortium name="WormBaseParasite"/>
        </authorList>
    </citation>
    <scope>IDENTIFICATION</scope>
</reference>
<dbReference type="AlphaFoldDB" id="A0A1I7ZDK3"/>
<evidence type="ECO:0000313" key="3">
    <source>
        <dbReference type="WBParaSite" id="L893_g25109.t1"/>
    </source>
</evidence>
<dbReference type="Proteomes" id="UP000095287">
    <property type="component" value="Unplaced"/>
</dbReference>
<organism evidence="2 3">
    <name type="scientific">Steinernema glaseri</name>
    <dbReference type="NCBI Taxonomy" id="37863"/>
    <lineage>
        <taxon>Eukaryota</taxon>
        <taxon>Metazoa</taxon>
        <taxon>Ecdysozoa</taxon>
        <taxon>Nematoda</taxon>
        <taxon>Chromadorea</taxon>
        <taxon>Rhabditida</taxon>
        <taxon>Tylenchina</taxon>
        <taxon>Panagrolaimomorpha</taxon>
        <taxon>Strongyloidoidea</taxon>
        <taxon>Steinernematidae</taxon>
        <taxon>Steinernema</taxon>
    </lineage>
</organism>
<protein>
    <submittedName>
        <fullName evidence="3">Col_cuticle_N domain-containing protein</fullName>
    </submittedName>
</protein>
<dbReference type="WBParaSite" id="L893_g25109.t1">
    <property type="protein sequence ID" value="L893_g25109.t1"/>
    <property type="gene ID" value="L893_g25109"/>
</dbReference>
<keyword evidence="1" id="KW-1133">Transmembrane helix</keyword>
<sequence length="71" mass="7861">MYYVNSVDATEEVPRSNALLNRVDMETAVCVLALISVLAPFVCYATMFVISLIKETGTTTSFPHKHDISHV</sequence>
<keyword evidence="1" id="KW-0812">Transmembrane</keyword>
<proteinExistence type="predicted"/>
<accession>A0A1I7ZDK3</accession>
<evidence type="ECO:0000313" key="2">
    <source>
        <dbReference type="Proteomes" id="UP000095287"/>
    </source>
</evidence>
<evidence type="ECO:0000256" key="1">
    <source>
        <dbReference type="SAM" id="Phobius"/>
    </source>
</evidence>
<keyword evidence="1" id="KW-0472">Membrane</keyword>
<feature type="transmembrane region" description="Helical" evidence="1">
    <location>
        <begin position="29"/>
        <end position="53"/>
    </location>
</feature>